<evidence type="ECO:0000256" key="1">
    <source>
        <dbReference type="SAM" id="MobiDB-lite"/>
    </source>
</evidence>
<feature type="region of interest" description="Disordered" evidence="1">
    <location>
        <begin position="62"/>
        <end position="274"/>
    </location>
</feature>
<feature type="compositionally biased region" description="Pro residues" evidence="1">
    <location>
        <begin position="338"/>
        <end position="352"/>
    </location>
</feature>
<dbReference type="PANTHER" id="PTHR18949">
    <property type="entry name" value="CALDESMON"/>
    <property type="match status" value="1"/>
</dbReference>
<feature type="region of interest" description="Disordered" evidence="1">
    <location>
        <begin position="439"/>
        <end position="462"/>
    </location>
</feature>
<dbReference type="Pfam" id="PF02029">
    <property type="entry name" value="Caldesmon"/>
    <property type="match status" value="1"/>
</dbReference>
<dbReference type="OrthoDB" id="9947942at2759"/>
<dbReference type="PRINTS" id="PR01083">
    <property type="entry name" value="LYMPHSPCIFIC"/>
</dbReference>
<keyword evidence="2" id="KW-1185">Reference proteome</keyword>
<feature type="compositionally biased region" description="Polar residues" evidence="1">
    <location>
        <begin position="355"/>
        <end position="364"/>
    </location>
</feature>
<feature type="compositionally biased region" description="Basic and acidic residues" evidence="1">
    <location>
        <begin position="178"/>
        <end position="194"/>
    </location>
</feature>
<dbReference type="GeneID" id="104999177"/>
<dbReference type="GO" id="GO:0003779">
    <property type="term" value="F:actin binding"/>
    <property type="evidence" value="ECO:0007669"/>
    <property type="project" value="InterPro"/>
</dbReference>
<dbReference type="PANTHER" id="PTHR18949:SF1">
    <property type="entry name" value="LYMPHOCYTE-SPECIFIC PROTEIN 1"/>
    <property type="match status" value="1"/>
</dbReference>
<dbReference type="RefSeq" id="XP_010852989.1">
    <property type="nucleotide sequence ID" value="XM_010854687.1"/>
</dbReference>
<feature type="compositionally biased region" description="Basic residues" evidence="1">
    <location>
        <begin position="233"/>
        <end position="243"/>
    </location>
</feature>
<dbReference type="KEGG" id="bbis:104999177"/>
<organism evidence="2 3">
    <name type="scientific">Bison bison bison</name>
    <name type="common">North American plains bison</name>
    <dbReference type="NCBI Taxonomy" id="43346"/>
    <lineage>
        <taxon>Eukaryota</taxon>
        <taxon>Metazoa</taxon>
        <taxon>Chordata</taxon>
        <taxon>Craniata</taxon>
        <taxon>Vertebrata</taxon>
        <taxon>Euteleostomi</taxon>
        <taxon>Mammalia</taxon>
        <taxon>Eutheria</taxon>
        <taxon>Laurasiatheria</taxon>
        <taxon>Artiodactyla</taxon>
        <taxon>Ruminantia</taxon>
        <taxon>Pecora</taxon>
        <taxon>Bovidae</taxon>
        <taxon>Bovinae</taxon>
        <taxon>Bison</taxon>
    </lineage>
</organism>
<dbReference type="InterPro" id="IPR006018">
    <property type="entry name" value="Caldesmon_LSP"/>
</dbReference>
<dbReference type="AlphaFoldDB" id="A0A6P3ILS0"/>
<evidence type="ECO:0000313" key="2">
    <source>
        <dbReference type="Proteomes" id="UP000515208"/>
    </source>
</evidence>
<dbReference type="InterPro" id="IPR002211">
    <property type="entry name" value="Lymphspecific"/>
</dbReference>
<name>A0A6P3ILS0_BISBB</name>
<reference evidence="3" key="1">
    <citation type="submission" date="2025-08" db="UniProtKB">
        <authorList>
            <consortium name="RefSeq"/>
        </authorList>
    </citation>
    <scope>IDENTIFICATION</scope>
    <source>
        <tissue evidence="3">Blood</tissue>
    </source>
</reference>
<sequence length="486" mass="52533">MMRAREPCCWQGRRACPRPWGSPGPSDCRPLITRRHVDVQRPAPLAEGTFLTLSRGLRFRNGETEASRVPSGPAWVGGGGPQLTPSRAPRLAAQWSVEDEEEAACEQHRRDTERQLRAQDEDEGSPSPEQSEQEKLLSPQPSEAPELDEDEGFGDWSQKPEQQRQQHWGAGEAPDAGDPSRGESLEGTQEDDRQVGVTAWGRRAPSSPLTCVWPVPSAPLPSSPPKRPCGCGGRRRKRARRGPAARSARVQPADVREAPRPRAPSSLGAARSVPTEGSRYFQMFEAAWGTSFPDAQTLNRGRRGKGASPPPASGGSEPGSRPLAVARAQMGLEAPCLGPWPPPRAISGPPHPETLLSSSNSVRKSQPALPISKIDERLEQYTQAVEIAGRTPKLTRQPSIELPNMAVASTKSRWETGEVQAQSAAKSAPCKDIVAGDMSKRDLWEQKGGPKTSSTVKSTPSGKRYKFVAAGHGKYEKVLVDEGSAP</sequence>
<accession>A0A6P3ILS0</accession>
<evidence type="ECO:0000313" key="3">
    <source>
        <dbReference type="RefSeq" id="XP_010852989.1"/>
    </source>
</evidence>
<protein>
    <submittedName>
        <fullName evidence="3">Lymphocyte-specific protein 1-like</fullName>
    </submittedName>
</protein>
<gene>
    <name evidence="3" type="primary">LOC104999177</name>
</gene>
<feature type="region of interest" description="Disordered" evidence="1">
    <location>
        <begin position="291"/>
        <end position="374"/>
    </location>
</feature>
<dbReference type="GO" id="GO:0007165">
    <property type="term" value="P:signal transduction"/>
    <property type="evidence" value="ECO:0007669"/>
    <property type="project" value="InterPro"/>
</dbReference>
<feature type="compositionally biased region" description="Basic and acidic residues" evidence="1">
    <location>
        <begin position="105"/>
        <end position="119"/>
    </location>
</feature>
<feature type="compositionally biased region" description="Pro residues" evidence="1">
    <location>
        <begin position="216"/>
        <end position="227"/>
    </location>
</feature>
<proteinExistence type="predicted"/>
<dbReference type="Proteomes" id="UP000515208">
    <property type="component" value="Unplaced"/>
</dbReference>
<feature type="compositionally biased region" description="Low complexity" evidence="1">
    <location>
        <begin position="447"/>
        <end position="462"/>
    </location>
</feature>